<comment type="cofactor">
    <cofactor evidence="1">
        <name>Mg(2+)</name>
        <dbReference type="ChEBI" id="CHEBI:18420"/>
    </cofactor>
</comment>
<dbReference type="Gene3D" id="3.40.50.300">
    <property type="entry name" value="P-loop containing nucleotide triphosphate hydrolases"/>
    <property type="match status" value="1"/>
</dbReference>
<feature type="non-terminal residue" evidence="3">
    <location>
        <position position="443"/>
    </location>
</feature>
<keyword evidence="1" id="KW-0227">DNA damage</keyword>
<organism evidence="3">
    <name type="scientific">Zea mays</name>
    <name type="common">Maize</name>
    <dbReference type="NCBI Taxonomy" id="4577"/>
    <lineage>
        <taxon>Eukaryota</taxon>
        <taxon>Viridiplantae</taxon>
        <taxon>Streptophyta</taxon>
        <taxon>Embryophyta</taxon>
        <taxon>Tracheophyta</taxon>
        <taxon>Spermatophyta</taxon>
        <taxon>Magnoliopsida</taxon>
        <taxon>Liliopsida</taxon>
        <taxon>Poales</taxon>
        <taxon>Poaceae</taxon>
        <taxon>PACMAD clade</taxon>
        <taxon>Panicoideae</taxon>
        <taxon>Andropogonodae</taxon>
        <taxon>Andropogoneae</taxon>
        <taxon>Tripsacinae</taxon>
        <taxon>Zea</taxon>
    </lineage>
</organism>
<accession>A0A1D6EBT3</accession>
<dbReference type="GO" id="GO:0000723">
    <property type="term" value="P:telomere maintenance"/>
    <property type="evidence" value="ECO:0007669"/>
    <property type="project" value="InterPro"/>
</dbReference>
<dbReference type="PANTHER" id="PTHR10492">
    <property type="match status" value="1"/>
</dbReference>
<feature type="domain" description="DNA helicase Pif1-like DEAD-box helicase" evidence="2">
    <location>
        <begin position="232"/>
        <end position="438"/>
    </location>
</feature>
<dbReference type="Pfam" id="PF05970">
    <property type="entry name" value="PIF1"/>
    <property type="match status" value="1"/>
</dbReference>
<protein>
    <recommendedName>
        <fullName evidence="1">ATP-dependent DNA helicase</fullName>
        <ecNumber evidence="1">5.6.2.3</ecNumber>
    </recommendedName>
</protein>
<dbReference type="EC" id="5.6.2.3" evidence="1"/>
<dbReference type="GO" id="GO:0016787">
    <property type="term" value="F:hydrolase activity"/>
    <property type="evidence" value="ECO:0007669"/>
    <property type="project" value="UniProtKB-KW"/>
</dbReference>
<dbReference type="OMA" id="LENDAYW"/>
<comment type="similarity">
    <text evidence="1">Belongs to the helicase family.</text>
</comment>
<name>A0A1D6EBT3_MAIZE</name>
<keyword evidence="1" id="KW-0067">ATP-binding</keyword>
<dbReference type="SUPFAM" id="SSF52540">
    <property type="entry name" value="P-loop containing nucleoside triphosphate hydrolases"/>
    <property type="match status" value="1"/>
</dbReference>
<dbReference type="EMBL" id="CM007648">
    <property type="protein sequence ID" value="ONM17788.1"/>
    <property type="molecule type" value="Genomic_DNA"/>
</dbReference>
<dbReference type="GO" id="GO:0043139">
    <property type="term" value="F:5'-3' DNA helicase activity"/>
    <property type="evidence" value="ECO:0007669"/>
    <property type="project" value="UniProtKB-EC"/>
</dbReference>
<dbReference type="InParanoid" id="A0A1D6EBT3"/>
<dbReference type="InterPro" id="IPR027417">
    <property type="entry name" value="P-loop_NTPase"/>
</dbReference>
<dbReference type="SMR" id="A0A1D6EBT3"/>
<sequence>MPDGYRHKRLYGEYIVSICMVLNKDNIDKSMLTEYFRANQLFDWASNYLYREFPEVARWWPGAKKWTARQQRVQVGRIVSAHPEEGERYYLRVLLNHVRGATSFESLRTYDDNSIDECLTEASGFHMPPSLRRLFTMILDFCEPTDVVGLWDKHLEAMSDDFYRTHSNSHVVEQLVLMDIRDMLQTMGKDIRLFPLPAIKDEHDNMADVVREIFEKMSILEDLEAEFVVSSLNHEQRHAYDVILSSMENISGGVFFVDGLGGTGKTILYKALLATVRRSGKIAIATATSGVAASIMPGGRTAHSRFKIPLNIKEGDVRRFTKQSGTSKMLRRSSLILWDEATTTKRQAIEALDKRMRDIMDRPDLPFGGKTVVFGGDFRQVLSVVRKGTRAQIINSTLHRSSLWDSMQHLRLVRNMRAQSDQWFSNYLLRIGNGIEETCNDAN</sequence>
<dbReference type="GO" id="GO:0005524">
    <property type="term" value="F:ATP binding"/>
    <property type="evidence" value="ECO:0007669"/>
    <property type="project" value="UniProtKB-KW"/>
</dbReference>
<gene>
    <name evidence="3" type="ORF">ZEAMMB73_Zm00001d003819</name>
</gene>
<keyword evidence="1 3" id="KW-0347">Helicase</keyword>
<dbReference type="GO" id="GO:0006281">
    <property type="term" value="P:DNA repair"/>
    <property type="evidence" value="ECO:0007669"/>
    <property type="project" value="UniProtKB-KW"/>
</dbReference>
<proteinExistence type="inferred from homology"/>
<comment type="catalytic activity">
    <reaction evidence="1">
        <text>ATP + H2O = ADP + phosphate + H(+)</text>
        <dbReference type="Rhea" id="RHEA:13065"/>
        <dbReference type="ChEBI" id="CHEBI:15377"/>
        <dbReference type="ChEBI" id="CHEBI:15378"/>
        <dbReference type="ChEBI" id="CHEBI:30616"/>
        <dbReference type="ChEBI" id="CHEBI:43474"/>
        <dbReference type="ChEBI" id="CHEBI:456216"/>
        <dbReference type="EC" id="5.6.2.3"/>
    </reaction>
</comment>
<reference evidence="3" key="1">
    <citation type="submission" date="2015-12" db="EMBL/GenBank/DDBJ databases">
        <title>Update maize B73 reference genome by single molecule sequencing technologies.</title>
        <authorList>
            <consortium name="Maize Genome Sequencing Project"/>
            <person name="Ware D."/>
        </authorList>
    </citation>
    <scope>NUCLEOTIDE SEQUENCE [LARGE SCALE GENOMIC DNA]</scope>
    <source>
        <tissue evidence="3">Seedling</tissue>
    </source>
</reference>
<dbReference type="PANTHER" id="PTHR10492:SF92">
    <property type="entry name" value="ATP-DEPENDENT DNA HELICASE"/>
    <property type="match status" value="1"/>
</dbReference>
<dbReference type="GO" id="GO:0006310">
    <property type="term" value="P:DNA recombination"/>
    <property type="evidence" value="ECO:0007669"/>
    <property type="project" value="UniProtKB-KW"/>
</dbReference>
<dbReference type="InterPro" id="IPR010285">
    <property type="entry name" value="DNA_helicase_pif1-like_DEAD"/>
</dbReference>
<dbReference type="STRING" id="4577.A0A1D6EBT3"/>
<evidence type="ECO:0000313" key="3">
    <source>
        <dbReference type="EMBL" id="ONM17788.1"/>
    </source>
</evidence>
<evidence type="ECO:0000259" key="2">
    <source>
        <dbReference type="Pfam" id="PF05970"/>
    </source>
</evidence>
<evidence type="ECO:0000256" key="1">
    <source>
        <dbReference type="RuleBase" id="RU363044"/>
    </source>
</evidence>
<dbReference type="AlphaFoldDB" id="A0A1D6EBT3"/>
<keyword evidence="1" id="KW-0233">DNA recombination</keyword>
<keyword evidence="1" id="KW-0378">Hydrolase</keyword>
<keyword evidence="1" id="KW-0234">DNA repair</keyword>
<keyword evidence="1" id="KW-0547">Nucleotide-binding</keyword>